<organism evidence="1 2">
    <name type="scientific">Zophobas morio</name>
    <dbReference type="NCBI Taxonomy" id="2755281"/>
    <lineage>
        <taxon>Eukaryota</taxon>
        <taxon>Metazoa</taxon>
        <taxon>Ecdysozoa</taxon>
        <taxon>Arthropoda</taxon>
        <taxon>Hexapoda</taxon>
        <taxon>Insecta</taxon>
        <taxon>Pterygota</taxon>
        <taxon>Neoptera</taxon>
        <taxon>Endopterygota</taxon>
        <taxon>Coleoptera</taxon>
        <taxon>Polyphaga</taxon>
        <taxon>Cucujiformia</taxon>
        <taxon>Tenebrionidae</taxon>
        <taxon>Zophobas</taxon>
    </lineage>
</organism>
<dbReference type="Gene3D" id="1.10.10.10">
    <property type="entry name" value="Winged helix-like DNA-binding domain superfamily/Winged helix DNA-binding domain"/>
    <property type="match status" value="1"/>
</dbReference>
<name>A0AA38I2E0_9CUCU</name>
<keyword evidence="2" id="KW-1185">Reference proteome</keyword>
<sequence length="140" mass="16636">MGKENDLTKREKGEIEAYYDQGLTFAKIGRKIGRVWTTISKFVRKKYNENERQNCGRKEKLTARAKRSIVTLATKDNMSFQGIKTTLGLPVHKRTVLRVLPNDKNVKYAKYKKQPILTKERIQKRRDWAREMQTKNEEWF</sequence>
<dbReference type="EMBL" id="JALNTZ010000006">
    <property type="protein sequence ID" value="KAJ3648033.1"/>
    <property type="molecule type" value="Genomic_DNA"/>
</dbReference>
<comment type="caution">
    <text evidence="1">The sequence shown here is derived from an EMBL/GenBank/DDBJ whole genome shotgun (WGS) entry which is preliminary data.</text>
</comment>
<evidence type="ECO:0000313" key="2">
    <source>
        <dbReference type="Proteomes" id="UP001168821"/>
    </source>
</evidence>
<protein>
    <recommendedName>
        <fullName evidence="3">Transposase IS30-like HTH domain-containing protein</fullName>
    </recommendedName>
</protein>
<proteinExistence type="predicted"/>
<reference evidence="1" key="1">
    <citation type="journal article" date="2023" name="G3 (Bethesda)">
        <title>Whole genome assemblies of Zophobas morio and Tenebrio molitor.</title>
        <authorList>
            <person name="Kaur S."/>
            <person name="Stinson S.A."/>
            <person name="diCenzo G.C."/>
        </authorList>
    </citation>
    <scope>NUCLEOTIDE SEQUENCE</scope>
    <source>
        <strain evidence="1">QUZm001</strain>
    </source>
</reference>
<dbReference type="AlphaFoldDB" id="A0AA38I2E0"/>
<accession>A0AA38I2E0</accession>
<gene>
    <name evidence="1" type="ORF">Zmor_019869</name>
</gene>
<dbReference type="InterPro" id="IPR036388">
    <property type="entry name" value="WH-like_DNA-bd_sf"/>
</dbReference>
<evidence type="ECO:0008006" key="3">
    <source>
        <dbReference type="Google" id="ProtNLM"/>
    </source>
</evidence>
<dbReference type="Gene3D" id="1.10.10.60">
    <property type="entry name" value="Homeodomain-like"/>
    <property type="match status" value="1"/>
</dbReference>
<dbReference type="Proteomes" id="UP001168821">
    <property type="component" value="Unassembled WGS sequence"/>
</dbReference>
<evidence type="ECO:0000313" key="1">
    <source>
        <dbReference type="EMBL" id="KAJ3648033.1"/>
    </source>
</evidence>